<dbReference type="PANTHER" id="PTHR13799:SF13">
    <property type="entry name" value="NIF3-LIKE PROTEIN 1"/>
    <property type="match status" value="1"/>
</dbReference>
<dbReference type="InterPro" id="IPR036069">
    <property type="entry name" value="DUF34/NIF3_sf"/>
</dbReference>
<dbReference type="NCBIfam" id="TIGR00486">
    <property type="entry name" value="YbgI_SA1388"/>
    <property type="match status" value="1"/>
</dbReference>
<organism evidence="4 5">
    <name type="scientific">Gadus morhua</name>
    <name type="common">Atlantic cod</name>
    <dbReference type="NCBI Taxonomy" id="8049"/>
    <lineage>
        <taxon>Eukaryota</taxon>
        <taxon>Metazoa</taxon>
        <taxon>Chordata</taxon>
        <taxon>Craniata</taxon>
        <taxon>Vertebrata</taxon>
        <taxon>Euteleostomi</taxon>
        <taxon>Actinopterygii</taxon>
        <taxon>Neopterygii</taxon>
        <taxon>Teleostei</taxon>
        <taxon>Neoteleostei</taxon>
        <taxon>Acanthomorphata</taxon>
        <taxon>Zeiogadaria</taxon>
        <taxon>Gadariae</taxon>
        <taxon>Gadiformes</taxon>
        <taxon>Gadoidei</taxon>
        <taxon>Gadidae</taxon>
        <taxon>Gadus</taxon>
    </lineage>
</organism>
<dbReference type="GO" id="GO:0005739">
    <property type="term" value="C:mitochondrion"/>
    <property type="evidence" value="ECO:0007669"/>
    <property type="project" value="TreeGrafter"/>
</dbReference>
<dbReference type="OMA" id="KYHEFFD"/>
<evidence type="ECO:0000313" key="5">
    <source>
        <dbReference type="Proteomes" id="UP000694546"/>
    </source>
</evidence>
<dbReference type="PIRSF" id="PIRSF037490">
    <property type="entry name" value="UCP037490_NIF3_euk"/>
    <property type="match status" value="1"/>
</dbReference>
<dbReference type="AlphaFoldDB" id="A0A8C5F967"/>
<gene>
    <name evidence="4" type="primary">nif3l1</name>
</gene>
<sequence>MFMWSRQRTTSTFLAFLRISRAQTSKEILSLTCHSSSSSSSSSSPSSCSSGLHRSVHQPLLSRLLSTPPSPSPLMELKKVLEVLEQFAPLSLAEPWDNVGLLVEPSRPRPISTILLTNDLTEAVMDEAEALTCDLIVSYHPPLFQPIKRLVQRDWKQRLAVRALEGGIAVFSPHTSWDSVRGGVNDWLVAGLGCGQVSVLSQALASGPCRFKLEFKVRNAEELQPIAEQLKKEDSKTTLTHSVNSCEAEGLVASVLCSDTALPSAVQTLLQHGVASQALAILKTEQPPLPGHGQGRLIVLDQSVTVATAVEKMKSHLGMKHLRLALGSGHTMESTVSRAAGCAGSGASVLKGVRADLYVTGEMSHHEVLDAVASGASVILSDHSNSERGFLAVVKEKLGARLPDSVTVAISKADWDPLEVV</sequence>
<reference evidence="4" key="2">
    <citation type="submission" date="2025-09" db="UniProtKB">
        <authorList>
            <consortium name="Ensembl"/>
        </authorList>
    </citation>
    <scope>IDENTIFICATION</scope>
</reference>
<dbReference type="GO" id="GO:0006355">
    <property type="term" value="P:regulation of DNA-templated transcription"/>
    <property type="evidence" value="ECO:0007669"/>
    <property type="project" value="UniProtKB-ARBA"/>
</dbReference>
<feature type="binding site" evidence="3">
    <location>
        <position position="387"/>
    </location>
    <ligand>
        <name>a divalent metal cation</name>
        <dbReference type="ChEBI" id="CHEBI:60240"/>
        <label>1</label>
    </ligand>
</feature>
<name>A0A8C5F967_GADMO</name>
<proteinExistence type="inferred from homology"/>
<dbReference type="PANTHER" id="PTHR13799">
    <property type="entry name" value="NGG1 INTERACTING FACTOR 3"/>
    <property type="match status" value="1"/>
</dbReference>
<dbReference type="Ensembl" id="ENSGMOT00000018547.2">
    <property type="protein sequence ID" value="ENSGMOP00000018100.2"/>
    <property type="gene ID" value="ENSGMOG00000016857.2"/>
</dbReference>
<feature type="binding site" evidence="3">
    <location>
        <position position="140"/>
    </location>
    <ligand>
        <name>a divalent metal cation</name>
        <dbReference type="ChEBI" id="CHEBI:60240"/>
        <label>1</label>
    </ligand>
</feature>
<dbReference type="RefSeq" id="XP_030196675.1">
    <property type="nucleotide sequence ID" value="XM_030340815.1"/>
</dbReference>
<feature type="binding site" evidence="3">
    <location>
        <position position="178"/>
    </location>
    <ligand>
        <name>a divalent metal cation</name>
        <dbReference type="ChEBI" id="CHEBI:60240"/>
        <label>1</label>
    </ligand>
</feature>
<dbReference type="Gene3D" id="3.40.1390.30">
    <property type="entry name" value="NIF3 (NGG1p interacting factor 3)-like"/>
    <property type="match status" value="2"/>
</dbReference>
<dbReference type="InterPro" id="IPR002678">
    <property type="entry name" value="DUF34/NIF3"/>
</dbReference>
<dbReference type="GO" id="GO:0005634">
    <property type="term" value="C:nucleus"/>
    <property type="evidence" value="ECO:0007669"/>
    <property type="project" value="UniProtKB-SubCell"/>
</dbReference>
<accession>A0A8C5F967</accession>
<dbReference type="Pfam" id="PF01784">
    <property type="entry name" value="DUF34_NIF3"/>
    <property type="match status" value="1"/>
</dbReference>
<dbReference type="OrthoDB" id="3345469at2759"/>
<dbReference type="Proteomes" id="UP000694546">
    <property type="component" value="Chromosome 18"/>
</dbReference>
<keyword evidence="5" id="KW-1185">Reference proteome</keyword>
<protein>
    <recommendedName>
        <fullName evidence="2">NIF3-like protein 1</fullName>
    </recommendedName>
</protein>
<dbReference type="RefSeq" id="XP_030196674.1">
    <property type="nucleotide sequence ID" value="XM_030340814.1"/>
</dbReference>
<reference evidence="4" key="1">
    <citation type="submission" date="2025-08" db="UniProtKB">
        <authorList>
            <consortium name="Ensembl"/>
        </authorList>
    </citation>
    <scope>IDENTIFICATION</scope>
</reference>
<evidence type="ECO:0000256" key="3">
    <source>
        <dbReference type="PIRSR" id="PIRSR602678-1"/>
    </source>
</evidence>
<evidence type="ECO:0000313" key="4">
    <source>
        <dbReference type="Ensembl" id="ENSGMOP00000018100.2"/>
    </source>
</evidence>
<dbReference type="SUPFAM" id="SSF102705">
    <property type="entry name" value="NIF3 (NGG1p interacting factor 3)-like"/>
    <property type="match status" value="1"/>
</dbReference>
<dbReference type="InterPro" id="IPR017222">
    <property type="entry name" value="DUF34/NIF3_animal"/>
</dbReference>
<comment type="similarity">
    <text evidence="1">Belongs to the GTP cyclohydrolase I type 2/NIF3 family.</text>
</comment>
<dbReference type="GO" id="GO:0046872">
    <property type="term" value="F:metal ion binding"/>
    <property type="evidence" value="ECO:0007669"/>
    <property type="project" value="UniProtKB-KW"/>
</dbReference>
<evidence type="ECO:0000256" key="1">
    <source>
        <dbReference type="ARBA" id="ARBA00006964"/>
    </source>
</evidence>
<evidence type="ECO:0000256" key="2">
    <source>
        <dbReference type="ARBA" id="ARBA00019069"/>
    </source>
</evidence>
<keyword evidence="3" id="KW-0479">Metal-binding</keyword>
<feature type="binding site" evidence="3">
    <location>
        <position position="383"/>
    </location>
    <ligand>
        <name>a divalent metal cation</name>
        <dbReference type="ChEBI" id="CHEBI:60240"/>
        <label>1</label>
    </ligand>
</feature>
<dbReference type="GeneTree" id="ENSGT00390000003590"/>
<dbReference type="GeneID" id="115531500"/>